<dbReference type="Proteomes" id="UP000251211">
    <property type="component" value="Unassembled WGS sequence"/>
</dbReference>
<accession>A0AB38FCC5</accession>
<evidence type="ECO:0000313" key="1">
    <source>
        <dbReference type="EMBL" id="SPZ39267.1"/>
    </source>
</evidence>
<comment type="caution">
    <text evidence="1">The sequence shown here is derived from an EMBL/GenBank/DDBJ whole genome shotgun (WGS) entry which is preliminary data.</text>
</comment>
<name>A0AB38FCC5_RHOWR</name>
<organism evidence="1 2">
    <name type="scientific">Rhodococcus wratislaviensis</name>
    <name type="common">Tsukamurella wratislaviensis</name>
    <dbReference type="NCBI Taxonomy" id="44752"/>
    <lineage>
        <taxon>Bacteria</taxon>
        <taxon>Bacillati</taxon>
        <taxon>Actinomycetota</taxon>
        <taxon>Actinomycetes</taxon>
        <taxon>Mycobacteriales</taxon>
        <taxon>Nocardiaceae</taxon>
        <taxon>Rhodococcus</taxon>
    </lineage>
</organism>
<dbReference type="AlphaFoldDB" id="A0AB38FCC5"/>
<sequence>MPYWPFSSRPFVPSVWVCSTVSSSDIPGMNPTILFVVTSAMSASSTIVPTPDAPARLFSSAPVSRSTYKLGNSRNTPSYGKYWPVAQCWFRSKTPIEPIAPASFSSFNRSGTPLNHGRL</sequence>
<reference evidence="1 2" key="1">
    <citation type="submission" date="2018-06" db="EMBL/GenBank/DDBJ databases">
        <authorList>
            <consortium name="Pathogen Informatics"/>
            <person name="Doyle S."/>
        </authorList>
    </citation>
    <scope>NUCLEOTIDE SEQUENCE [LARGE SCALE GENOMIC DNA]</scope>
    <source>
        <strain evidence="1 2">NCTC13229</strain>
    </source>
</reference>
<dbReference type="EMBL" id="UAUI01000011">
    <property type="protein sequence ID" value="SPZ39267.1"/>
    <property type="molecule type" value="Genomic_DNA"/>
</dbReference>
<protein>
    <recommendedName>
        <fullName evidence="3">Secreted protein</fullName>
    </recommendedName>
</protein>
<evidence type="ECO:0000313" key="2">
    <source>
        <dbReference type="Proteomes" id="UP000251211"/>
    </source>
</evidence>
<proteinExistence type="predicted"/>
<gene>
    <name evidence="1" type="ORF">NCTC13229_02746</name>
</gene>
<evidence type="ECO:0008006" key="3">
    <source>
        <dbReference type="Google" id="ProtNLM"/>
    </source>
</evidence>